<dbReference type="AlphaFoldDB" id="A0A6L2P289"/>
<dbReference type="EMBL" id="BKCJ010010535">
    <property type="protein sequence ID" value="GEU92017.1"/>
    <property type="molecule type" value="Genomic_DNA"/>
</dbReference>
<dbReference type="PANTHER" id="PTHR48462:SF1">
    <property type="entry name" value="PROTEIN, PUTATIVE-RELATED"/>
    <property type="match status" value="1"/>
</dbReference>
<protein>
    <submittedName>
        <fullName evidence="1">Putative ribonuclease H-like domain-containing protein</fullName>
    </submittedName>
</protein>
<organism evidence="1">
    <name type="scientific">Tanacetum cinerariifolium</name>
    <name type="common">Dalmatian daisy</name>
    <name type="synonym">Chrysanthemum cinerariifolium</name>
    <dbReference type="NCBI Taxonomy" id="118510"/>
    <lineage>
        <taxon>Eukaryota</taxon>
        <taxon>Viridiplantae</taxon>
        <taxon>Streptophyta</taxon>
        <taxon>Embryophyta</taxon>
        <taxon>Tracheophyta</taxon>
        <taxon>Spermatophyta</taxon>
        <taxon>Magnoliopsida</taxon>
        <taxon>eudicotyledons</taxon>
        <taxon>Gunneridae</taxon>
        <taxon>Pentapetalae</taxon>
        <taxon>asterids</taxon>
        <taxon>campanulids</taxon>
        <taxon>Asterales</taxon>
        <taxon>Asteraceae</taxon>
        <taxon>Asteroideae</taxon>
        <taxon>Anthemideae</taxon>
        <taxon>Anthemidinae</taxon>
        <taxon>Tanacetum</taxon>
    </lineage>
</organism>
<name>A0A6L2P289_TANCI</name>
<sequence length="91" mass="10153">MVRDVLFDVCRRDEISAKKEALVNFLTDPLDGRSTLRPADILIFGWVGGKHAFVDLTGVSPFVGFSQGFTVGQGCFESRLVQSDKTRENMR</sequence>
<evidence type="ECO:0000313" key="1">
    <source>
        <dbReference type="EMBL" id="GEU92017.1"/>
    </source>
</evidence>
<comment type="caution">
    <text evidence="1">The sequence shown here is derived from an EMBL/GenBank/DDBJ whole genome shotgun (WGS) entry which is preliminary data.</text>
</comment>
<dbReference type="PANTHER" id="PTHR48462">
    <property type="entry name" value="PROTEIN, PUTATIVE-RELATED"/>
    <property type="match status" value="1"/>
</dbReference>
<gene>
    <name evidence="1" type="ORF">Tci_063995</name>
</gene>
<reference evidence="1" key="1">
    <citation type="journal article" date="2019" name="Sci. Rep.">
        <title>Draft genome of Tanacetum cinerariifolium, the natural source of mosquito coil.</title>
        <authorList>
            <person name="Yamashiro T."/>
            <person name="Shiraishi A."/>
            <person name="Satake H."/>
            <person name="Nakayama K."/>
        </authorList>
    </citation>
    <scope>NUCLEOTIDE SEQUENCE</scope>
</reference>
<proteinExistence type="predicted"/>
<accession>A0A6L2P289</accession>